<keyword evidence="2" id="KW-1133">Transmembrane helix</keyword>
<evidence type="ECO:0000256" key="2">
    <source>
        <dbReference type="SAM" id="Phobius"/>
    </source>
</evidence>
<name>A0A1X7UBF4_AMPQE</name>
<dbReference type="EnsemblMetazoa" id="Aqu2.1.24791_001">
    <property type="protein sequence ID" value="Aqu2.1.24791_001"/>
    <property type="gene ID" value="Aqu2.1.24791"/>
</dbReference>
<sequence length="316" mass="34802">MELEKAIEKRKEKEPNKRNKELIILICICINITFSTIALVCSVYAIVVIQTSPEAESPDIPSPCKCIVNDSTVSAADINDTESGSADVMIINKVLELMDELDALRKTVKKIQEDTARNISIAFDESEELIARQRQDLIDIENRITLGIDKNITLIFDLLSNFSNMEATPPQGKSELTDSTNDTTPSTVTLNNLHAFKEALTDNCTFLNLTSCTLPTTPQYGSAVPTFWSCKTSPVAVTHSLHLQGTVQCIVSEYGNEINPVAASLSLTTFNGSLEYRCLCSVVVTTTIWRKSSVTCSLIQTHCLPRESTNMTLTNL</sequence>
<evidence type="ECO:0000256" key="1">
    <source>
        <dbReference type="SAM" id="Coils"/>
    </source>
</evidence>
<proteinExistence type="predicted"/>
<dbReference type="InParanoid" id="A0A1X7UBF4"/>
<evidence type="ECO:0000313" key="3">
    <source>
        <dbReference type="EnsemblMetazoa" id="Aqu2.1.24791_001"/>
    </source>
</evidence>
<protein>
    <submittedName>
        <fullName evidence="3">Uncharacterized protein</fullName>
    </submittedName>
</protein>
<accession>A0A1X7UBF4</accession>
<reference evidence="3" key="1">
    <citation type="submission" date="2017-05" db="UniProtKB">
        <authorList>
            <consortium name="EnsemblMetazoa"/>
        </authorList>
    </citation>
    <scope>IDENTIFICATION</scope>
</reference>
<keyword evidence="2" id="KW-0812">Transmembrane</keyword>
<organism evidence="3">
    <name type="scientific">Amphimedon queenslandica</name>
    <name type="common">Sponge</name>
    <dbReference type="NCBI Taxonomy" id="400682"/>
    <lineage>
        <taxon>Eukaryota</taxon>
        <taxon>Metazoa</taxon>
        <taxon>Porifera</taxon>
        <taxon>Demospongiae</taxon>
        <taxon>Heteroscleromorpha</taxon>
        <taxon>Haplosclerida</taxon>
        <taxon>Niphatidae</taxon>
        <taxon>Amphimedon</taxon>
    </lineage>
</organism>
<dbReference type="AlphaFoldDB" id="A0A1X7UBF4"/>
<keyword evidence="2" id="KW-0472">Membrane</keyword>
<keyword evidence="1" id="KW-0175">Coiled coil</keyword>
<feature type="transmembrane region" description="Helical" evidence="2">
    <location>
        <begin position="21"/>
        <end position="47"/>
    </location>
</feature>
<feature type="coiled-coil region" evidence="1">
    <location>
        <begin position="94"/>
        <end position="143"/>
    </location>
</feature>